<keyword evidence="3" id="KW-1185">Reference proteome</keyword>
<accession>A0A2T1NCX8</accession>
<reference evidence="2 3" key="1">
    <citation type="submission" date="2018-03" db="EMBL/GenBank/DDBJ databases">
        <title>Mesoflavibacter sp. HG37 and Mesoflavibacter sp. HG96 sp.nov., two marine bacteria isolated from seawater of Western Pacific Ocean.</title>
        <authorList>
            <person name="Cheng H."/>
            <person name="Wu Y.-H."/>
            <person name="Guo L.-L."/>
            <person name="Xu X.-W."/>
        </authorList>
    </citation>
    <scope>NUCLEOTIDE SEQUENCE [LARGE SCALE GENOMIC DNA]</scope>
    <source>
        <strain evidence="2 3">KCTC 32269</strain>
    </source>
</reference>
<name>A0A2T1NCX8_9FLAO</name>
<dbReference type="AlphaFoldDB" id="A0A2T1NCX8"/>
<feature type="chain" id="PRO_5015538139" description="Outer membrane protein beta-barrel domain-containing protein" evidence="1">
    <location>
        <begin position="23"/>
        <end position="230"/>
    </location>
</feature>
<evidence type="ECO:0000256" key="1">
    <source>
        <dbReference type="SAM" id="SignalP"/>
    </source>
</evidence>
<protein>
    <recommendedName>
        <fullName evidence="4">Outer membrane protein beta-barrel domain-containing protein</fullName>
    </recommendedName>
</protein>
<keyword evidence="1" id="KW-0732">Signal</keyword>
<dbReference type="EMBL" id="PXOQ01000007">
    <property type="protein sequence ID" value="PSG90298.1"/>
    <property type="molecule type" value="Genomic_DNA"/>
</dbReference>
<dbReference type="RefSeq" id="WP_106462438.1">
    <property type="nucleotide sequence ID" value="NZ_PXOQ01000007.1"/>
</dbReference>
<dbReference type="Proteomes" id="UP000238426">
    <property type="component" value="Unassembled WGS sequence"/>
</dbReference>
<evidence type="ECO:0000313" key="3">
    <source>
        <dbReference type="Proteomes" id="UP000238426"/>
    </source>
</evidence>
<gene>
    <name evidence="2" type="ORF">C7H52_03180</name>
</gene>
<feature type="signal peptide" evidence="1">
    <location>
        <begin position="1"/>
        <end position="22"/>
    </location>
</feature>
<evidence type="ECO:0000313" key="2">
    <source>
        <dbReference type="EMBL" id="PSG90298.1"/>
    </source>
</evidence>
<proteinExistence type="predicted"/>
<organism evidence="2 3">
    <name type="scientific">Aurantibacter aestuarii</name>
    <dbReference type="NCBI Taxonomy" id="1266046"/>
    <lineage>
        <taxon>Bacteria</taxon>
        <taxon>Pseudomonadati</taxon>
        <taxon>Bacteroidota</taxon>
        <taxon>Flavobacteriia</taxon>
        <taxon>Flavobacteriales</taxon>
        <taxon>Flavobacteriaceae</taxon>
        <taxon>Aurantibacter</taxon>
    </lineage>
</organism>
<evidence type="ECO:0008006" key="4">
    <source>
        <dbReference type="Google" id="ProtNLM"/>
    </source>
</evidence>
<sequence length="230" mass="25586">MKNKRNYLLVVLILCFVTLSSAQRRKAKGTVNIVNGFSIGGGITSFDILTDNFSTIEKDGWIVNMSATVEIPHKWFNVSYGMQLSENNIGIASKPLGLTLSDTSVDYKVFTAQVVFLWHIKLLSEYVTLDVGPMLQYNSDLEIKDDTYENAILDGYTTVTADNIKDINNFNVNGAVGITAGFSHLKVRAQYIYGFTNILGNLNNNDFSDNIDKKFKGNQSMLALTAMFSF</sequence>
<comment type="caution">
    <text evidence="2">The sequence shown here is derived from an EMBL/GenBank/DDBJ whole genome shotgun (WGS) entry which is preliminary data.</text>
</comment>
<dbReference type="OrthoDB" id="1143271at2"/>